<dbReference type="Pfam" id="PF12787">
    <property type="entry name" value="EcsC"/>
    <property type="match status" value="1"/>
</dbReference>
<name>A0A919FBP3_9XANT</name>
<dbReference type="Proteomes" id="UP000623958">
    <property type="component" value="Unassembled WGS sequence"/>
</dbReference>
<organism evidence="1 2">
    <name type="scientific">Xanthomonas boreopolis</name>
    <dbReference type="NCBI Taxonomy" id="86183"/>
    <lineage>
        <taxon>Bacteria</taxon>
        <taxon>Pseudomonadati</taxon>
        <taxon>Pseudomonadota</taxon>
        <taxon>Gammaproteobacteria</taxon>
        <taxon>Lysobacterales</taxon>
        <taxon>Lysobacteraceae</taxon>
        <taxon>Xanthomonas</taxon>
    </lineage>
</organism>
<protein>
    <submittedName>
        <fullName evidence="1">Peptidase</fullName>
    </submittedName>
</protein>
<proteinExistence type="predicted"/>
<dbReference type="InterPro" id="IPR024787">
    <property type="entry name" value="EcsC"/>
</dbReference>
<gene>
    <name evidence="1" type="ORF">GCM10009090_33610</name>
</gene>
<dbReference type="AlphaFoldDB" id="A0A919FBP3"/>
<dbReference type="EMBL" id="BNBA01000037">
    <property type="protein sequence ID" value="GHH59460.1"/>
    <property type="molecule type" value="Genomic_DNA"/>
</dbReference>
<accession>A0A919FBP3</accession>
<dbReference type="PANTHER" id="PTHR41260">
    <property type="entry name" value="PROTEIN ECSC"/>
    <property type="match status" value="1"/>
</dbReference>
<dbReference type="PANTHER" id="PTHR41260:SF1">
    <property type="entry name" value="PROTEIN ECSC"/>
    <property type="match status" value="1"/>
</dbReference>
<comment type="caution">
    <text evidence="1">The sequence shown here is derived from an EMBL/GenBank/DDBJ whole genome shotgun (WGS) entry which is preliminary data.</text>
</comment>
<keyword evidence="2" id="KW-1185">Reference proteome</keyword>
<reference evidence="1" key="2">
    <citation type="submission" date="2020-09" db="EMBL/GenBank/DDBJ databases">
        <authorList>
            <person name="Sun Q."/>
            <person name="Ohkuma M."/>
        </authorList>
    </citation>
    <scope>NUCLEOTIDE SEQUENCE</scope>
    <source>
        <strain evidence="1">JCM 13306</strain>
    </source>
</reference>
<sequence length="269" mass="28564">MTEPLPIPVMDESALRDLATARELLENPGLAAQLANYVGAPIESLINKRLPKSVAQRIDAISRRALQLSLRSALLTLRRDKRSAGTGRHRLAVMFTGAGGGFFGLPGLAVELPLTTTLMLRSIAAIARAEGERLDDPETALACLEVLAHGGPSRGDDGSESGYFAVRAAMAQQVNAAARHIAAHGLAHKGGPALVTLLSRIAARFSVNVSEKLAAQAVPLVGAASGAALNMLFIRHFQAMARGHFTIRRLERRYGEIAVRRAYEAIPAG</sequence>
<evidence type="ECO:0000313" key="2">
    <source>
        <dbReference type="Proteomes" id="UP000623958"/>
    </source>
</evidence>
<reference evidence="1" key="1">
    <citation type="journal article" date="2014" name="Int. J. Syst. Evol. Microbiol.">
        <title>Complete genome sequence of Corynebacterium casei LMG S-19264T (=DSM 44701T), isolated from a smear-ripened cheese.</title>
        <authorList>
            <consortium name="US DOE Joint Genome Institute (JGI-PGF)"/>
            <person name="Walter F."/>
            <person name="Albersmeier A."/>
            <person name="Kalinowski J."/>
            <person name="Ruckert C."/>
        </authorList>
    </citation>
    <scope>NUCLEOTIDE SEQUENCE</scope>
    <source>
        <strain evidence="1">JCM 13306</strain>
    </source>
</reference>
<evidence type="ECO:0000313" key="1">
    <source>
        <dbReference type="EMBL" id="GHH59460.1"/>
    </source>
</evidence>